<evidence type="ECO:0000256" key="6">
    <source>
        <dbReference type="ARBA" id="ARBA00022989"/>
    </source>
</evidence>
<name>A0A6N9T761_9HYPH</name>
<evidence type="ECO:0000256" key="3">
    <source>
        <dbReference type="ARBA" id="ARBA00022475"/>
    </source>
</evidence>
<evidence type="ECO:0000256" key="9">
    <source>
        <dbReference type="RuleBase" id="RU369079"/>
    </source>
</evidence>
<dbReference type="InterPro" id="IPR055348">
    <property type="entry name" value="DctQ"/>
</dbReference>
<dbReference type="Pfam" id="PF04290">
    <property type="entry name" value="DctQ"/>
    <property type="match status" value="1"/>
</dbReference>
<protein>
    <recommendedName>
        <fullName evidence="9">TRAP transporter small permease protein</fullName>
    </recommendedName>
</protein>
<keyword evidence="13" id="KW-1185">Reference proteome</keyword>
<comment type="caution">
    <text evidence="12">The sequence shown here is derived from an EMBL/GenBank/DDBJ whole genome shotgun (WGS) entry which is preliminary data.</text>
</comment>
<evidence type="ECO:0000256" key="7">
    <source>
        <dbReference type="ARBA" id="ARBA00023136"/>
    </source>
</evidence>
<comment type="subunit">
    <text evidence="9">The complex comprises the extracytoplasmic solute receptor protein and the two transmembrane proteins.</text>
</comment>
<feature type="compositionally biased region" description="Basic and acidic residues" evidence="10">
    <location>
        <begin position="165"/>
        <end position="183"/>
    </location>
</feature>
<evidence type="ECO:0000259" key="11">
    <source>
        <dbReference type="Pfam" id="PF04290"/>
    </source>
</evidence>
<feature type="domain" description="Tripartite ATP-independent periplasmic transporters DctQ component" evidence="11">
    <location>
        <begin position="30"/>
        <end position="158"/>
    </location>
</feature>
<dbReference type="GO" id="GO:0022857">
    <property type="term" value="F:transmembrane transporter activity"/>
    <property type="evidence" value="ECO:0007669"/>
    <property type="project" value="UniProtKB-UniRule"/>
</dbReference>
<gene>
    <name evidence="12" type="ORF">GTK09_16615</name>
</gene>
<keyword evidence="6 9" id="KW-1133">Transmembrane helix</keyword>
<proteinExistence type="inferred from homology"/>
<keyword evidence="5 9" id="KW-0812">Transmembrane</keyword>
<keyword evidence="4 9" id="KW-0997">Cell inner membrane</keyword>
<evidence type="ECO:0000256" key="10">
    <source>
        <dbReference type="SAM" id="MobiDB-lite"/>
    </source>
</evidence>
<evidence type="ECO:0000256" key="4">
    <source>
        <dbReference type="ARBA" id="ARBA00022519"/>
    </source>
</evidence>
<evidence type="ECO:0000256" key="5">
    <source>
        <dbReference type="ARBA" id="ARBA00022692"/>
    </source>
</evidence>
<comment type="function">
    <text evidence="9">Part of the tripartite ATP-independent periplasmic (TRAP) transport system.</text>
</comment>
<keyword evidence="2 9" id="KW-0813">Transport</keyword>
<dbReference type="Proteomes" id="UP000469011">
    <property type="component" value="Unassembled WGS sequence"/>
</dbReference>
<feature type="transmembrane region" description="Helical" evidence="9">
    <location>
        <begin position="53"/>
        <end position="71"/>
    </location>
</feature>
<comment type="subcellular location">
    <subcellularLocation>
        <location evidence="1 9">Cell inner membrane</location>
        <topology evidence="1 9">Multi-pass membrane protein</topology>
    </subcellularLocation>
</comment>
<comment type="similarity">
    <text evidence="8 9">Belongs to the TRAP transporter small permease family.</text>
</comment>
<keyword evidence="7 9" id="KW-0472">Membrane</keyword>
<feature type="transmembrane region" description="Helical" evidence="9">
    <location>
        <begin position="136"/>
        <end position="158"/>
    </location>
</feature>
<evidence type="ECO:0000256" key="8">
    <source>
        <dbReference type="ARBA" id="ARBA00038436"/>
    </source>
</evidence>
<organism evidence="12 13">
    <name type="scientific">Jiella pacifica</name>
    <dbReference type="NCBI Taxonomy" id="2696469"/>
    <lineage>
        <taxon>Bacteria</taxon>
        <taxon>Pseudomonadati</taxon>
        <taxon>Pseudomonadota</taxon>
        <taxon>Alphaproteobacteria</taxon>
        <taxon>Hyphomicrobiales</taxon>
        <taxon>Aurantimonadaceae</taxon>
        <taxon>Jiella</taxon>
    </lineage>
</organism>
<dbReference type="EMBL" id="JAAAMG010000014">
    <property type="protein sequence ID" value="NDW06045.1"/>
    <property type="molecule type" value="Genomic_DNA"/>
</dbReference>
<evidence type="ECO:0000256" key="1">
    <source>
        <dbReference type="ARBA" id="ARBA00004429"/>
    </source>
</evidence>
<dbReference type="RefSeq" id="WP_163464554.1">
    <property type="nucleotide sequence ID" value="NZ_JAAAMG010000014.1"/>
</dbReference>
<dbReference type="PANTHER" id="PTHR35011">
    <property type="entry name" value="2,3-DIKETO-L-GULONATE TRAP TRANSPORTER SMALL PERMEASE PROTEIN YIAM"/>
    <property type="match status" value="1"/>
</dbReference>
<feature type="transmembrane region" description="Helical" evidence="9">
    <location>
        <begin position="92"/>
        <end position="116"/>
    </location>
</feature>
<evidence type="ECO:0000256" key="2">
    <source>
        <dbReference type="ARBA" id="ARBA00022448"/>
    </source>
</evidence>
<feature type="transmembrane region" description="Helical" evidence="9">
    <location>
        <begin position="21"/>
        <end position="41"/>
    </location>
</feature>
<reference evidence="12 13" key="1">
    <citation type="submission" date="2020-01" db="EMBL/GenBank/DDBJ databases">
        <title>Jiella pacifica sp. nov.</title>
        <authorList>
            <person name="Xue Z."/>
            <person name="Zhu S."/>
            <person name="Chen J."/>
            <person name="Yang J."/>
        </authorList>
    </citation>
    <scope>NUCLEOTIDE SEQUENCE [LARGE SCALE GENOMIC DNA]</scope>
    <source>
        <strain evidence="12 13">40Bstr34</strain>
    </source>
</reference>
<evidence type="ECO:0000313" key="13">
    <source>
        <dbReference type="Proteomes" id="UP000469011"/>
    </source>
</evidence>
<sequence length="183" mass="19837">MGLGARYAAGMGRVSGFLGKACGVFYLAAILISLFEIFARYVFDSPTVWTPELVMALCATAWMLSVGAVTQQHRHITVTVMEILVGQRVWQAMRTAAVVASMLAVAGLFWASYTPFTRTLNHLERSGSAFNPPFPSYLKAMILVALALYFLQLLANLVGGPGSAQHDEGLSDRPLDMPEHGRG</sequence>
<evidence type="ECO:0000313" key="12">
    <source>
        <dbReference type="EMBL" id="NDW06045.1"/>
    </source>
</evidence>
<feature type="region of interest" description="Disordered" evidence="10">
    <location>
        <begin position="162"/>
        <end position="183"/>
    </location>
</feature>
<dbReference type="GO" id="GO:0005886">
    <property type="term" value="C:plasma membrane"/>
    <property type="evidence" value="ECO:0007669"/>
    <property type="project" value="UniProtKB-SubCell"/>
</dbReference>
<accession>A0A6N9T761</accession>
<keyword evidence="3" id="KW-1003">Cell membrane</keyword>
<dbReference type="InterPro" id="IPR007387">
    <property type="entry name" value="TRAP_DctQ"/>
</dbReference>
<dbReference type="AlphaFoldDB" id="A0A6N9T761"/>